<gene>
    <name evidence="1" type="ORF">GCM10010439_19610</name>
</gene>
<sequence length="67" mass="7369">MIRMMIITEIISAVSLTSREKCSRVPTDCLPMMTRSSPAIRLRQANAQPCLSPATNDGSEAGMIRCR</sequence>
<comment type="caution">
    <text evidence="1">The sequence shown here is derived from an EMBL/GenBank/DDBJ whole genome shotgun (WGS) entry which is preliminary data.</text>
</comment>
<evidence type="ECO:0000313" key="2">
    <source>
        <dbReference type="Proteomes" id="UP001501842"/>
    </source>
</evidence>
<protein>
    <submittedName>
        <fullName evidence="1">Uncharacterized protein</fullName>
    </submittedName>
</protein>
<reference evidence="1 2" key="1">
    <citation type="journal article" date="2019" name="Int. J. Syst. Evol. Microbiol.">
        <title>The Global Catalogue of Microorganisms (GCM) 10K type strain sequencing project: providing services to taxonomists for standard genome sequencing and annotation.</title>
        <authorList>
            <consortium name="The Broad Institute Genomics Platform"/>
            <consortium name="The Broad Institute Genome Sequencing Center for Infectious Disease"/>
            <person name="Wu L."/>
            <person name="Ma J."/>
        </authorList>
    </citation>
    <scope>NUCLEOTIDE SEQUENCE [LARGE SCALE GENOMIC DNA]</scope>
    <source>
        <strain evidence="1 2">JCM 8201</strain>
    </source>
</reference>
<evidence type="ECO:0000313" key="1">
    <source>
        <dbReference type="EMBL" id="GAA2723690.1"/>
    </source>
</evidence>
<name>A0ABN3U3M5_9ACTN</name>
<keyword evidence="2" id="KW-1185">Reference proteome</keyword>
<organism evidence="1 2">
    <name type="scientific">Actinocorallia aurantiaca</name>
    <dbReference type="NCBI Taxonomy" id="46204"/>
    <lineage>
        <taxon>Bacteria</taxon>
        <taxon>Bacillati</taxon>
        <taxon>Actinomycetota</taxon>
        <taxon>Actinomycetes</taxon>
        <taxon>Streptosporangiales</taxon>
        <taxon>Thermomonosporaceae</taxon>
        <taxon>Actinocorallia</taxon>
    </lineage>
</organism>
<dbReference type="Proteomes" id="UP001501842">
    <property type="component" value="Unassembled WGS sequence"/>
</dbReference>
<proteinExistence type="predicted"/>
<dbReference type="EMBL" id="BAAATZ010000006">
    <property type="protein sequence ID" value="GAA2723690.1"/>
    <property type="molecule type" value="Genomic_DNA"/>
</dbReference>
<accession>A0ABN3U3M5</accession>